<accession>A0A0L0FHV8</accession>
<protein>
    <submittedName>
        <fullName evidence="1">Uncharacterized protein</fullName>
    </submittedName>
</protein>
<evidence type="ECO:0000313" key="2">
    <source>
        <dbReference type="Proteomes" id="UP000054560"/>
    </source>
</evidence>
<dbReference type="GeneID" id="25911650"/>
<dbReference type="AlphaFoldDB" id="A0A0L0FHV8"/>
<reference evidence="1 2" key="1">
    <citation type="submission" date="2011-02" db="EMBL/GenBank/DDBJ databases">
        <title>The Genome Sequence of Sphaeroforma arctica JP610.</title>
        <authorList>
            <consortium name="The Broad Institute Genome Sequencing Platform"/>
            <person name="Russ C."/>
            <person name="Cuomo C."/>
            <person name="Young S.K."/>
            <person name="Zeng Q."/>
            <person name="Gargeya S."/>
            <person name="Alvarado L."/>
            <person name="Berlin A."/>
            <person name="Chapman S.B."/>
            <person name="Chen Z."/>
            <person name="Freedman E."/>
            <person name="Gellesch M."/>
            <person name="Goldberg J."/>
            <person name="Griggs A."/>
            <person name="Gujja S."/>
            <person name="Heilman E."/>
            <person name="Heiman D."/>
            <person name="Howarth C."/>
            <person name="Mehta T."/>
            <person name="Neiman D."/>
            <person name="Pearson M."/>
            <person name="Roberts A."/>
            <person name="Saif S."/>
            <person name="Shea T."/>
            <person name="Shenoy N."/>
            <person name="Sisk P."/>
            <person name="Stolte C."/>
            <person name="Sykes S."/>
            <person name="White J."/>
            <person name="Yandava C."/>
            <person name="Burger G."/>
            <person name="Gray M.W."/>
            <person name="Holland P.W.H."/>
            <person name="King N."/>
            <person name="Lang F.B.F."/>
            <person name="Roger A.J."/>
            <person name="Ruiz-Trillo I."/>
            <person name="Haas B."/>
            <person name="Nusbaum C."/>
            <person name="Birren B."/>
        </authorList>
    </citation>
    <scope>NUCLEOTIDE SEQUENCE [LARGE SCALE GENOMIC DNA]</scope>
    <source>
        <strain evidence="1 2">JP610</strain>
    </source>
</reference>
<gene>
    <name evidence="1" type="ORF">SARC_11146</name>
</gene>
<name>A0A0L0FHV8_9EUKA</name>
<organism evidence="1 2">
    <name type="scientific">Sphaeroforma arctica JP610</name>
    <dbReference type="NCBI Taxonomy" id="667725"/>
    <lineage>
        <taxon>Eukaryota</taxon>
        <taxon>Ichthyosporea</taxon>
        <taxon>Ichthyophonida</taxon>
        <taxon>Sphaeroforma</taxon>
    </lineage>
</organism>
<keyword evidence="2" id="KW-1185">Reference proteome</keyword>
<evidence type="ECO:0000313" key="1">
    <source>
        <dbReference type="EMBL" id="KNC76345.1"/>
    </source>
</evidence>
<dbReference type="RefSeq" id="XP_014150247.1">
    <property type="nucleotide sequence ID" value="XM_014294772.1"/>
</dbReference>
<dbReference type="Proteomes" id="UP000054560">
    <property type="component" value="Unassembled WGS sequence"/>
</dbReference>
<proteinExistence type="predicted"/>
<dbReference type="EMBL" id="KQ243142">
    <property type="protein sequence ID" value="KNC76345.1"/>
    <property type="molecule type" value="Genomic_DNA"/>
</dbReference>
<sequence length="115" mass="12255">MILSLRQVKLGTAVHGRPEAIDAVDSITVNTGVAYGFPAGFLKECLRAGEAACVVAVKHLPVGKVDAFCYRKVANNIRLIVRLGHLAGRRSFKTVRRSRGPCAAEGLKPLSDVTG</sequence>